<keyword evidence="3" id="KW-1185">Reference proteome</keyword>
<organism evidence="2 3">
    <name type="scientific">Absidia repens</name>
    <dbReference type="NCBI Taxonomy" id="90262"/>
    <lineage>
        <taxon>Eukaryota</taxon>
        <taxon>Fungi</taxon>
        <taxon>Fungi incertae sedis</taxon>
        <taxon>Mucoromycota</taxon>
        <taxon>Mucoromycotina</taxon>
        <taxon>Mucoromycetes</taxon>
        <taxon>Mucorales</taxon>
        <taxon>Cunninghamellaceae</taxon>
        <taxon>Absidia</taxon>
    </lineage>
</organism>
<accession>A0A1X2IT50</accession>
<feature type="compositionally biased region" description="Low complexity" evidence="1">
    <location>
        <begin position="264"/>
        <end position="302"/>
    </location>
</feature>
<evidence type="ECO:0000313" key="2">
    <source>
        <dbReference type="EMBL" id="ORZ21143.1"/>
    </source>
</evidence>
<proteinExistence type="predicted"/>
<feature type="compositionally biased region" description="Low complexity" evidence="1">
    <location>
        <begin position="84"/>
        <end position="94"/>
    </location>
</feature>
<feature type="compositionally biased region" description="Low complexity" evidence="1">
    <location>
        <begin position="1"/>
        <end position="20"/>
    </location>
</feature>
<reference evidence="2 3" key="1">
    <citation type="submission" date="2016-07" db="EMBL/GenBank/DDBJ databases">
        <title>Pervasive Adenine N6-methylation of Active Genes in Fungi.</title>
        <authorList>
            <consortium name="DOE Joint Genome Institute"/>
            <person name="Mondo S.J."/>
            <person name="Dannebaum R.O."/>
            <person name="Kuo R.C."/>
            <person name="Labutti K."/>
            <person name="Haridas S."/>
            <person name="Kuo A."/>
            <person name="Salamov A."/>
            <person name="Ahrendt S.R."/>
            <person name="Lipzen A."/>
            <person name="Sullivan W."/>
            <person name="Andreopoulos W.B."/>
            <person name="Clum A."/>
            <person name="Lindquist E."/>
            <person name="Daum C."/>
            <person name="Ramamoorthy G.K."/>
            <person name="Gryganskyi A."/>
            <person name="Culley D."/>
            <person name="Magnuson J.K."/>
            <person name="James T.Y."/>
            <person name="O'Malley M.A."/>
            <person name="Stajich J.E."/>
            <person name="Spatafora J.W."/>
            <person name="Visel A."/>
            <person name="Grigoriev I.V."/>
        </authorList>
    </citation>
    <scope>NUCLEOTIDE SEQUENCE [LARGE SCALE GENOMIC DNA]</scope>
    <source>
        <strain evidence="2 3">NRRL 1336</strain>
    </source>
</reference>
<evidence type="ECO:0000256" key="1">
    <source>
        <dbReference type="SAM" id="MobiDB-lite"/>
    </source>
</evidence>
<gene>
    <name evidence="2" type="ORF">BCR42DRAFT_187978</name>
</gene>
<feature type="region of interest" description="Disordered" evidence="1">
    <location>
        <begin position="1"/>
        <end position="117"/>
    </location>
</feature>
<comment type="caution">
    <text evidence="2">The sequence shown here is derived from an EMBL/GenBank/DDBJ whole genome shotgun (WGS) entry which is preliminary data.</text>
</comment>
<feature type="region of interest" description="Disordered" evidence="1">
    <location>
        <begin position="264"/>
        <end position="327"/>
    </location>
</feature>
<dbReference type="EMBL" id="MCGE01000005">
    <property type="protein sequence ID" value="ORZ21143.1"/>
    <property type="molecule type" value="Genomic_DNA"/>
</dbReference>
<name>A0A1X2IT50_9FUNG</name>
<protein>
    <submittedName>
        <fullName evidence="2">Uncharacterized protein</fullName>
    </submittedName>
</protein>
<sequence>MMMNQSDNIDISSSSVSQGSPCHPEQEEDRPKTSIGYFTPRHLRTSTLIPPTPGLSMDEALSSTSPPPHQTKTHVISRSPSPPATQLLTPPLQSHLADNSAHQSKKHHHPQLTTSITTTPFTNTVSSFAATHHLPTAIDTSLHYDAIQQRPTTLYPCVPSQTPPPAAAPSPGIWMPCTPVSTYPHQRTPSSSMPFYGIAHQHQPSPVSALPSASLPSQLIHNMLPSPSSFYPEFYYPNNSSSPLSSFPHGTAFQWPMSSSSLVAPPASSSLSSSPSSASSSSSSVTSTPPASASHDSTASDSKTLAGTKRRTSAVMEDSKKTKLNSV</sequence>
<evidence type="ECO:0000313" key="3">
    <source>
        <dbReference type="Proteomes" id="UP000193560"/>
    </source>
</evidence>
<dbReference type="AlphaFoldDB" id="A0A1X2IT50"/>
<dbReference type="Proteomes" id="UP000193560">
    <property type="component" value="Unassembled WGS sequence"/>
</dbReference>